<gene>
    <name evidence="2" type="ORF">SAE02_53620</name>
</gene>
<keyword evidence="3" id="KW-1185">Reference proteome</keyword>
<feature type="domain" description="ApeI dehydratase-like" evidence="1">
    <location>
        <begin position="5"/>
        <end position="82"/>
    </location>
</feature>
<evidence type="ECO:0000313" key="3">
    <source>
        <dbReference type="Proteomes" id="UP000321523"/>
    </source>
</evidence>
<organism evidence="2 3">
    <name type="scientific">Skermanella aerolata</name>
    <dbReference type="NCBI Taxonomy" id="393310"/>
    <lineage>
        <taxon>Bacteria</taxon>
        <taxon>Pseudomonadati</taxon>
        <taxon>Pseudomonadota</taxon>
        <taxon>Alphaproteobacteria</taxon>
        <taxon>Rhodospirillales</taxon>
        <taxon>Azospirillaceae</taxon>
        <taxon>Skermanella</taxon>
    </lineage>
</organism>
<dbReference type="AlphaFoldDB" id="A0A512DXL0"/>
<proteinExistence type="predicted"/>
<dbReference type="InterPro" id="IPR054545">
    <property type="entry name" value="ApeI-like"/>
</dbReference>
<comment type="caution">
    <text evidence="2">The sequence shown here is derived from an EMBL/GenBank/DDBJ whole genome shotgun (WGS) entry which is preliminary data.</text>
</comment>
<dbReference type="Proteomes" id="UP000321523">
    <property type="component" value="Unassembled WGS sequence"/>
</dbReference>
<dbReference type="SUPFAM" id="SSF54637">
    <property type="entry name" value="Thioesterase/thiol ester dehydrase-isomerase"/>
    <property type="match status" value="1"/>
</dbReference>
<dbReference type="EMBL" id="BJYZ01000026">
    <property type="protein sequence ID" value="GEO41214.1"/>
    <property type="molecule type" value="Genomic_DNA"/>
</dbReference>
<protein>
    <recommendedName>
        <fullName evidence="1">ApeI dehydratase-like domain-containing protein</fullName>
    </recommendedName>
</protein>
<accession>A0A512DXL0</accession>
<sequence length="92" mass="9991">MPHRIEHAFPVDHPTAAGHFPGNPVIPGAVLLDVVLRVVFGGELGACEVRSAKFLHPVRPGDVMSIRWNEGDSIRFDCAVGERPVLTGSVRR</sequence>
<dbReference type="Gene3D" id="3.10.129.10">
    <property type="entry name" value="Hotdog Thioesterase"/>
    <property type="match status" value="1"/>
</dbReference>
<dbReference type="Pfam" id="PF22818">
    <property type="entry name" value="ApeI-like"/>
    <property type="match status" value="1"/>
</dbReference>
<reference evidence="2 3" key="1">
    <citation type="submission" date="2019-07" db="EMBL/GenBank/DDBJ databases">
        <title>Whole genome shotgun sequence of Skermanella aerolata NBRC 106429.</title>
        <authorList>
            <person name="Hosoyama A."/>
            <person name="Uohara A."/>
            <person name="Ohji S."/>
            <person name="Ichikawa N."/>
        </authorList>
    </citation>
    <scope>NUCLEOTIDE SEQUENCE [LARGE SCALE GENOMIC DNA]</scope>
    <source>
        <strain evidence="2 3">NBRC 106429</strain>
    </source>
</reference>
<dbReference type="InterPro" id="IPR029069">
    <property type="entry name" value="HotDog_dom_sf"/>
</dbReference>
<name>A0A512DXL0_9PROT</name>
<evidence type="ECO:0000259" key="1">
    <source>
        <dbReference type="Pfam" id="PF22818"/>
    </source>
</evidence>
<dbReference type="OrthoDB" id="9812842at2"/>
<dbReference type="RefSeq" id="WP_044434149.1">
    <property type="nucleotide sequence ID" value="NZ_BJYZ01000026.1"/>
</dbReference>
<evidence type="ECO:0000313" key="2">
    <source>
        <dbReference type="EMBL" id="GEO41214.1"/>
    </source>
</evidence>